<accession>A0A399D0F3</accession>
<reference evidence="1 2" key="1">
    <citation type="journal article" date="2015" name="Int. J. Syst. Evol. Microbiol.">
        <title>Mariniphaga sediminis sp. nov., isolated from coastal sediment.</title>
        <authorList>
            <person name="Wang F.Q."/>
            <person name="Shen Q.Y."/>
            <person name="Chen G.J."/>
            <person name="Du Z.J."/>
        </authorList>
    </citation>
    <scope>NUCLEOTIDE SEQUENCE [LARGE SCALE GENOMIC DNA]</scope>
    <source>
        <strain evidence="1 2">SY21</strain>
    </source>
</reference>
<evidence type="ECO:0000313" key="1">
    <source>
        <dbReference type="EMBL" id="RIH64893.1"/>
    </source>
</evidence>
<protein>
    <submittedName>
        <fullName evidence="1">Uncharacterized protein</fullName>
    </submittedName>
</protein>
<sequence length="272" mass="31584">MLKNKKYYSAGGVKLFREDKKIRYPKQAIAEIYIHADRYVKSDMGLWEHAFFKKEVSGNVNVYTFKRKKRLGGFDSDINFGRLIPAIKFYCDDYPGLEDTLQYINKKNVDEFVVKYNAWKANNPGSKSYFENNIHSKPLVNFKLSFLLPGAGIEFGLSEKVSLSTMLKNEFGYGSSVGWIVNPFLDTQLRYYHNINKRKAENKRTYKYSGNYVCLVNAYFFDTGASLTGMEYGWQRVINKHWYFNLGLGAAKWTTGDQGFTVLYDIDFGYNF</sequence>
<dbReference type="EMBL" id="QWET01000008">
    <property type="protein sequence ID" value="RIH64893.1"/>
    <property type="molecule type" value="Genomic_DNA"/>
</dbReference>
<proteinExistence type="predicted"/>
<keyword evidence="2" id="KW-1185">Reference proteome</keyword>
<name>A0A399D0F3_9BACT</name>
<comment type="caution">
    <text evidence="1">The sequence shown here is derived from an EMBL/GenBank/DDBJ whole genome shotgun (WGS) entry which is preliminary data.</text>
</comment>
<dbReference type="AlphaFoldDB" id="A0A399D0F3"/>
<organism evidence="1 2">
    <name type="scientific">Mariniphaga sediminis</name>
    <dbReference type="NCBI Taxonomy" id="1628158"/>
    <lineage>
        <taxon>Bacteria</taxon>
        <taxon>Pseudomonadati</taxon>
        <taxon>Bacteroidota</taxon>
        <taxon>Bacteroidia</taxon>
        <taxon>Marinilabiliales</taxon>
        <taxon>Prolixibacteraceae</taxon>
        <taxon>Mariniphaga</taxon>
    </lineage>
</organism>
<gene>
    <name evidence="1" type="ORF">D1164_12700</name>
</gene>
<dbReference type="Proteomes" id="UP000266441">
    <property type="component" value="Unassembled WGS sequence"/>
</dbReference>
<evidence type="ECO:0000313" key="2">
    <source>
        <dbReference type="Proteomes" id="UP000266441"/>
    </source>
</evidence>